<protein>
    <submittedName>
        <fullName evidence="1">DUF1997 domain-containing protein</fullName>
    </submittedName>
</protein>
<evidence type="ECO:0000313" key="1">
    <source>
        <dbReference type="EMBL" id="UXE64606.1"/>
    </source>
</evidence>
<proteinExistence type="predicted"/>
<sequence length="39" mass="4388">MKTEPLGEDGYVMTIGQFGALGFDIYLARSWIEIFAPFC</sequence>
<gene>
    <name evidence="1" type="ORF">KA717_09165</name>
</gene>
<reference evidence="1" key="1">
    <citation type="submission" date="2021-04" db="EMBL/GenBank/DDBJ databases">
        <title>Genome sequence of Woronichinia naegeliana from Washington state freshwater lake bloom.</title>
        <authorList>
            <person name="Dreher T.W."/>
        </authorList>
    </citation>
    <scope>NUCLEOTIDE SEQUENCE</scope>
    <source>
        <strain evidence="1">WA131</strain>
    </source>
</reference>
<organism evidence="1">
    <name type="scientific">Woronichinia naegeliana WA131</name>
    <dbReference type="NCBI Taxonomy" id="2824559"/>
    <lineage>
        <taxon>Bacteria</taxon>
        <taxon>Bacillati</taxon>
        <taxon>Cyanobacteriota</taxon>
        <taxon>Cyanophyceae</taxon>
        <taxon>Synechococcales</taxon>
        <taxon>Coelosphaeriaceae</taxon>
        <taxon>Woronichinia</taxon>
    </lineage>
</organism>
<name>A0A977L2X5_9CYAN</name>
<dbReference type="KEGG" id="wna:KA717_09165"/>
<accession>A0A977L2X5</accession>
<dbReference type="Proteomes" id="UP001065613">
    <property type="component" value="Chromosome"/>
</dbReference>
<dbReference type="EMBL" id="CP073041">
    <property type="protein sequence ID" value="UXE64606.1"/>
    <property type="molecule type" value="Genomic_DNA"/>
</dbReference>
<dbReference type="AlphaFoldDB" id="A0A977L2X5"/>